<keyword evidence="4" id="KW-1185">Reference proteome</keyword>
<sequence length="295" mass="33172">MIDVKKISFFLFFLCILSIQTLTPHAEADAKEGYKRIVSLSPSITESLYALDYFDRVVGVTDYDTYPPEVSFINSVGGSVDPSLEKILYLKPDLVIGERNFHHDLLEHIESFGIDTLELTLHHRLDDVKEAFFEIAKKVGRTDRAEEVWKDIERGLTDKRRHTTNNLQKEASMLVVVWHDPLIVAGGWSYIGDIMKAIGIKNAAESKEYSFPAISREELLSYDPDVIFLVRSKIGMSTTVEDFIKTIEGLPIKAKEGGVVSLEAEVLLHPGPRVLESADILLKALKLGLREGELK</sequence>
<organism evidence="3 4">
    <name type="scientific">Acetomicrobium hydrogeniformans ATCC BAA-1850</name>
    <dbReference type="NCBI Taxonomy" id="592015"/>
    <lineage>
        <taxon>Bacteria</taxon>
        <taxon>Thermotogati</taxon>
        <taxon>Synergistota</taxon>
        <taxon>Synergistia</taxon>
        <taxon>Synergistales</taxon>
        <taxon>Acetomicrobiaceae</taxon>
        <taxon>Acetomicrobium</taxon>
    </lineage>
</organism>
<dbReference type="RefSeq" id="WP_057940784.1">
    <property type="nucleotide sequence ID" value="NZ_ACJX03000001.1"/>
</dbReference>
<dbReference type="SUPFAM" id="SSF53807">
    <property type="entry name" value="Helical backbone' metal receptor"/>
    <property type="match status" value="1"/>
</dbReference>
<keyword evidence="1" id="KW-0732">Signal</keyword>
<dbReference type="PROSITE" id="PS50983">
    <property type="entry name" value="FE_B12_PBP"/>
    <property type="match status" value="1"/>
</dbReference>
<name>A0A0T5XBF2_9BACT</name>
<dbReference type="InterPro" id="IPR050902">
    <property type="entry name" value="ABC_Transporter_SBP"/>
</dbReference>
<dbReference type="PANTHER" id="PTHR30535:SF34">
    <property type="entry name" value="MOLYBDATE-BINDING PROTEIN MOLA"/>
    <property type="match status" value="1"/>
</dbReference>
<protein>
    <submittedName>
        <fullName evidence="3">Periplasmic binding protein</fullName>
    </submittedName>
</protein>
<dbReference type="GO" id="GO:0071281">
    <property type="term" value="P:cellular response to iron ion"/>
    <property type="evidence" value="ECO:0007669"/>
    <property type="project" value="TreeGrafter"/>
</dbReference>
<dbReference type="Gene3D" id="3.40.50.1980">
    <property type="entry name" value="Nitrogenase molybdenum iron protein domain"/>
    <property type="match status" value="2"/>
</dbReference>
<dbReference type="InterPro" id="IPR002491">
    <property type="entry name" value="ABC_transptr_periplasmic_BD"/>
</dbReference>
<dbReference type="Pfam" id="PF01497">
    <property type="entry name" value="Peripla_BP_2"/>
    <property type="match status" value="1"/>
</dbReference>
<dbReference type="STRING" id="592015.HMPREF1705_02756"/>
<reference evidence="4" key="1">
    <citation type="submission" date="2012-09" db="EMBL/GenBank/DDBJ databases">
        <authorList>
            <person name="Weinstock G."/>
            <person name="Sodergren E."/>
            <person name="Clifton S."/>
            <person name="Fulton L."/>
            <person name="Fulton B."/>
            <person name="Courtney L."/>
            <person name="Fronick C."/>
            <person name="Harrison M."/>
            <person name="Strong C."/>
            <person name="Farmer C."/>
            <person name="Delehaunty K."/>
            <person name="Markovic C."/>
            <person name="Hall O."/>
            <person name="Minx P."/>
            <person name="Tomlinson C."/>
            <person name="Mitreva M."/>
            <person name="Nelson J."/>
            <person name="Hou S."/>
            <person name="Wollam A."/>
            <person name="Pepin K.H."/>
            <person name="Johnson M."/>
            <person name="Bhonagiri V."/>
            <person name="Nash W.E."/>
            <person name="Suruliraj S."/>
            <person name="Warren W."/>
            <person name="Chinwalla A."/>
            <person name="Mardis E.R."/>
            <person name="Wilson R.K."/>
        </authorList>
    </citation>
    <scope>NUCLEOTIDE SEQUENCE [LARGE SCALE GENOMIC DNA]</scope>
    <source>
        <strain evidence="4">OS1</strain>
    </source>
</reference>
<evidence type="ECO:0000259" key="2">
    <source>
        <dbReference type="PROSITE" id="PS50983"/>
    </source>
</evidence>
<dbReference type="Proteomes" id="UP000005273">
    <property type="component" value="Unassembled WGS sequence"/>
</dbReference>
<evidence type="ECO:0000313" key="3">
    <source>
        <dbReference type="EMBL" id="KRT35524.1"/>
    </source>
</evidence>
<gene>
    <name evidence="3" type="ORF">HMPREF1705_02756</name>
</gene>
<accession>A0A0T5XBF2</accession>
<comment type="caution">
    <text evidence="3">The sequence shown here is derived from an EMBL/GenBank/DDBJ whole genome shotgun (WGS) entry which is preliminary data.</text>
</comment>
<dbReference type="EMBL" id="ACJX03000001">
    <property type="protein sequence ID" value="KRT35524.1"/>
    <property type="molecule type" value="Genomic_DNA"/>
</dbReference>
<dbReference type="OrthoDB" id="9787830at2"/>
<evidence type="ECO:0000256" key="1">
    <source>
        <dbReference type="ARBA" id="ARBA00022729"/>
    </source>
</evidence>
<dbReference type="PANTHER" id="PTHR30535">
    <property type="entry name" value="VITAMIN B12-BINDING PROTEIN"/>
    <property type="match status" value="1"/>
</dbReference>
<feature type="domain" description="Fe/B12 periplasmic-binding" evidence="2">
    <location>
        <begin position="36"/>
        <end position="293"/>
    </location>
</feature>
<dbReference type="eggNOG" id="COG0614">
    <property type="taxonomic scope" value="Bacteria"/>
</dbReference>
<proteinExistence type="predicted"/>
<evidence type="ECO:0000313" key="4">
    <source>
        <dbReference type="Proteomes" id="UP000005273"/>
    </source>
</evidence>
<dbReference type="InterPro" id="IPR054828">
    <property type="entry name" value="Vit_B12_bind_prot"/>
</dbReference>
<dbReference type="NCBIfam" id="NF038402">
    <property type="entry name" value="TroA_like"/>
    <property type="match status" value="1"/>
</dbReference>
<dbReference type="AlphaFoldDB" id="A0A0T5XBF2"/>